<dbReference type="InterPro" id="IPR003684">
    <property type="entry name" value="Porin_alphabac"/>
</dbReference>
<dbReference type="GO" id="GO:0015288">
    <property type="term" value="F:porin activity"/>
    <property type="evidence" value="ECO:0007669"/>
    <property type="project" value="UniProtKB-KW"/>
</dbReference>
<protein>
    <recommendedName>
        <fullName evidence="10">Porin</fullName>
    </recommendedName>
</protein>
<gene>
    <name evidence="11" type="ORF">ABEG18_14190</name>
</gene>
<evidence type="ECO:0000256" key="7">
    <source>
        <dbReference type="ARBA" id="ARBA00023114"/>
    </source>
</evidence>
<sequence length="471" mass="49526">MKFSSVLFSSAALLATGVAAQAADLPSKKAAPVEYVRVCSTFGAGFFYIPGTDTCIRVGGRARFEYQYNQPYERANNLTGSRAVGRMFLDARTATEYGLLRAYVRYELHRRIGTLSSGTTNRIGQGFAGTSTDFTAAQTGVYLDRAFIQFGGLTAGRTQSAFEFYAGDLEFNGVTAGSSLGPTNLLSYTASFGGGFSATLSIEDGVERREAISDLTAGGFGAPAGGFGYAGYSGNSAPDVVAALNLTQGWGSAQLSGALHQIRMAGPAATGGYAPSTEYGFAVNAGVKINLPMLAAGDALYLQGTYAKGASTYVTSNAFGFGKALWGVGAFGGSAPDAVVVANGGAGNLELTTQWGLTAAMLHYWAPTVRQGLFASYVKTDFSNAASNAGAKYAPGIAANFNGNTFRDWDYYAIGTNLIWSPVKDLDIGVEVEYVRASGSYTLTQFKSDPTGKLVNKDDQIISRIRIQRDF</sequence>
<keyword evidence="6 10" id="KW-0406">Ion transport</keyword>
<dbReference type="SUPFAM" id="SSF56935">
    <property type="entry name" value="Porins"/>
    <property type="match status" value="1"/>
</dbReference>
<keyword evidence="8 10" id="KW-0472">Membrane</keyword>
<dbReference type="GO" id="GO:0009279">
    <property type="term" value="C:cell outer membrane"/>
    <property type="evidence" value="ECO:0007669"/>
    <property type="project" value="UniProtKB-SubCell"/>
</dbReference>
<evidence type="ECO:0000313" key="11">
    <source>
        <dbReference type="EMBL" id="XBO36890.1"/>
    </source>
</evidence>
<evidence type="ECO:0000256" key="6">
    <source>
        <dbReference type="ARBA" id="ARBA00023065"/>
    </source>
</evidence>
<comment type="similarity">
    <text evidence="1 10">Belongs to the alphaproteobacteria porin family.</text>
</comment>
<keyword evidence="4 10" id="KW-0812">Transmembrane</keyword>
<dbReference type="GO" id="GO:0046930">
    <property type="term" value="C:pore complex"/>
    <property type="evidence" value="ECO:0007669"/>
    <property type="project" value="UniProtKB-KW"/>
</dbReference>
<proteinExistence type="inferred from homology"/>
<evidence type="ECO:0000256" key="2">
    <source>
        <dbReference type="ARBA" id="ARBA00022448"/>
    </source>
</evidence>
<evidence type="ECO:0000256" key="3">
    <source>
        <dbReference type="ARBA" id="ARBA00022452"/>
    </source>
</evidence>
<feature type="chain" id="PRO_5043108873" description="Porin" evidence="10">
    <location>
        <begin position="23"/>
        <end position="471"/>
    </location>
</feature>
<organism evidence="11">
    <name type="scientific">Alsobacter sp. KACC 23698</name>
    <dbReference type="NCBI Taxonomy" id="3149229"/>
    <lineage>
        <taxon>Bacteria</taxon>
        <taxon>Pseudomonadati</taxon>
        <taxon>Pseudomonadota</taxon>
        <taxon>Alphaproteobacteria</taxon>
        <taxon>Hyphomicrobiales</taxon>
        <taxon>Alsobacteraceae</taxon>
        <taxon>Alsobacter</taxon>
    </lineage>
</organism>
<dbReference type="EMBL" id="CP157484">
    <property type="protein sequence ID" value="XBO36890.1"/>
    <property type="molecule type" value="Genomic_DNA"/>
</dbReference>
<keyword evidence="2 10" id="KW-0813">Transport</keyword>
<dbReference type="RefSeq" id="WP_406853707.1">
    <property type="nucleotide sequence ID" value="NZ_CP157484.1"/>
</dbReference>
<keyword evidence="9 10" id="KW-0998">Cell outer membrane</keyword>
<evidence type="ECO:0000256" key="8">
    <source>
        <dbReference type="ARBA" id="ARBA00023136"/>
    </source>
</evidence>
<accession>A0AAU7J9R3</accession>
<reference evidence="11" key="1">
    <citation type="submission" date="2024-05" db="EMBL/GenBank/DDBJ databases">
        <authorList>
            <person name="Kim S."/>
            <person name="Heo J."/>
            <person name="Choi H."/>
            <person name="Choi Y."/>
            <person name="Kwon S.-W."/>
            <person name="Kim Y."/>
        </authorList>
    </citation>
    <scope>NUCLEOTIDE SEQUENCE</scope>
    <source>
        <strain evidence="11">KACC 23698</strain>
    </source>
</reference>
<evidence type="ECO:0000256" key="5">
    <source>
        <dbReference type="ARBA" id="ARBA00022729"/>
    </source>
</evidence>
<dbReference type="GO" id="GO:0006811">
    <property type="term" value="P:monoatomic ion transport"/>
    <property type="evidence" value="ECO:0007669"/>
    <property type="project" value="UniProtKB-KW"/>
</dbReference>
<comment type="domain">
    <text evidence="10">Consists of 16-stranded beta-barrel sheets, with large surface-exposed loops, that form a transmembrane pore at the center of each barrel. The pore is partially ocluded by a peptide loop that folds into the pore lumen.</text>
</comment>
<evidence type="ECO:0000256" key="1">
    <source>
        <dbReference type="ARBA" id="ARBA00009521"/>
    </source>
</evidence>
<evidence type="ECO:0000256" key="9">
    <source>
        <dbReference type="ARBA" id="ARBA00023237"/>
    </source>
</evidence>
<comment type="function">
    <text evidence="10">Forms passive diffusion pores that allow small molecular weight hydrophilic materials across the outer membrane.</text>
</comment>
<name>A0AAU7J9R3_9HYPH</name>
<evidence type="ECO:0000256" key="4">
    <source>
        <dbReference type="ARBA" id="ARBA00022692"/>
    </source>
</evidence>
<keyword evidence="5 10" id="KW-0732">Signal</keyword>
<keyword evidence="7 10" id="KW-0626">Porin</keyword>
<keyword evidence="3 10" id="KW-1134">Transmembrane beta strand</keyword>
<comment type="subcellular location">
    <subcellularLocation>
        <location evidence="10">Cell outer membrane</location>
        <topology evidence="10">Multi-pass membrane protein</topology>
    </subcellularLocation>
</comment>
<evidence type="ECO:0000256" key="10">
    <source>
        <dbReference type="RuleBase" id="RU364005"/>
    </source>
</evidence>
<feature type="signal peptide" evidence="10">
    <location>
        <begin position="1"/>
        <end position="22"/>
    </location>
</feature>
<dbReference type="AlphaFoldDB" id="A0AAU7J9R3"/>
<dbReference type="Pfam" id="PF02530">
    <property type="entry name" value="Porin_2"/>
    <property type="match status" value="1"/>
</dbReference>